<organism evidence="6 7">
    <name type="scientific">Paenibacillus albicereus</name>
    <dbReference type="NCBI Taxonomy" id="2726185"/>
    <lineage>
        <taxon>Bacteria</taxon>
        <taxon>Bacillati</taxon>
        <taxon>Bacillota</taxon>
        <taxon>Bacilli</taxon>
        <taxon>Bacillales</taxon>
        <taxon>Paenibacillaceae</taxon>
        <taxon>Paenibacillus</taxon>
    </lineage>
</organism>
<feature type="domain" description="Calcineurin-like phosphoesterase" evidence="5">
    <location>
        <begin position="3"/>
        <end position="196"/>
    </location>
</feature>
<dbReference type="Proteomes" id="UP000502136">
    <property type="component" value="Chromosome"/>
</dbReference>
<dbReference type="RefSeq" id="WP_168908201.1">
    <property type="nucleotide sequence ID" value="NZ_CP051428.1"/>
</dbReference>
<dbReference type="PANTHER" id="PTHR42988:SF2">
    <property type="entry name" value="CYCLIC NUCLEOTIDE PHOSPHODIESTERASE CBUA0032-RELATED"/>
    <property type="match status" value="1"/>
</dbReference>
<gene>
    <name evidence="6" type="ORF">HGI30_14455</name>
</gene>
<dbReference type="EMBL" id="CP051428">
    <property type="protein sequence ID" value="QJC52648.1"/>
    <property type="molecule type" value="Genomic_DNA"/>
</dbReference>
<evidence type="ECO:0000313" key="6">
    <source>
        <dbReference type="EMBL" id="QJC52648.1"/>
    </source>
</evidence>
<dbReference type="InterPro" id="IPR029052">
    <property type="entry name" value="Metallo-depent_PP-like"/>
</dbReference>
<accession>A0A6H2GZW5</accession>
<evidence type="ECO:0000256" key="3">
    <source>
        <dbReference type="ARBA" id="ARBA00023004"/>
    </source>
</evidence>
<proteinExistence type="inferred from homology"/>
<evidence type="ECO:0000256" key="2">
    <source>
        <dbReference type="ARBA" id="ARBA00022801"/>
    </source>
</evidence>
<dbReference type="PANTHER" id="PTHR42988">
    <property type="entry name" value="PHOSPHOHYDROLASE"/>
    <property type="match status" value="1"/>
</dbReference>
<keyword evidence="3" id="KW-0408">Iron</keyword>
<sequence length="268" mass="29345">MIFAHITDTHVNKPGQTPLFGIDAGARLRAIFGQLGELGEKPAFVLVTGDLVHDGDADDYRHLRTLLQEEGSKLGVPVHVGLGNHDSRPLFREGYLGEEASEEPYWYSVQEQGLRVVMLCTQVPGSHDGELDDTQLAWLRRELREPAPLGTVIGLHHPVVETPSETMDSHLLKRPERLLEAIEGSDVIGLLSGHIHFHSAGLFGGIPSFAASGAAFGIDPTARRSMRFIDSSAYNLVLVKSGRMICHPAMLPGDQTLLFEYTAEEMHA</sequence>
<reference evidence="6 7" key="1">
    <citation type="submission" date="2020-04" db="EMBL/GenBank/DDBJ databases">
        <title>Novel Paenibacillus strain UniB2 isolated from commercial digestive syrup.</title>
        <authorList>
            <person name="Thorat V."/>
            <person name="Kirdat K."/>
            <person name="Tiwarekar B."/>
            <person name="Yadav A."/>
        </authorList>
    </citation>
    <scope>NUCLEOTIDE SEQUENCE [LARGE SCALE GENOMIC DNA]</scope>
    <source>
        <strain evidence="6 7">UniB2</strain>
    </source>
</reference>
<protein>
    <submittedName>
        <fullName evidence="6">Metallophosphatase</fullName>
    </submittedName>
</protein>
<dbReference type="SUPFAM" id="SSF56300">
    <property type="entry name" value="Metallo-dependent phosphatases"/>
    <property type="match status" value="1"/>
</dbReference>
<keyword evidence="2" id="KW-0378">Hydrolase</keyword>
<dbReference type="InterPro" id="IPR004843">
    <property type="entry name" value="Calcineurin-like_PHP"/>
</dbReference>
<dbReference type="GO" id="GO:0046872">
    <property type="term" value="F:metal ion binding"/>
    <property type="evidence" value="ECO:0007669"/>
    <property type="project" value="UniProtKB-KW"/>
</dbReference>
<dbReference type="InterPro" id="IPR050884">
    <property type="entry name" value="CNP_phosphodiesterase-III"/>
</dbReference>
<dbReference type="Pfam" id="PF00149">
    <property type="entry name" value="Metallophos"/>
    <property type="match status" value="1"/>
</dbReference>
<comment type="similarity">
    <text evidence="4">Belongs to the cyclic nucleotide phosphodiesterase class-III family.</text>
</comment>
<name>A0A6H2GZW5_9BACL</name>
<keyword evidence="1" id="KW-0479">Metal-binding</keyword>
<dbReference type="AlphaFoldDB" id="A0A6H2GZW5"/>
<evidence type="ECO:0000256" key="1">
    <source>
        <dbReference type="ARBA" id="ARBA00022723"/>
    </source>
</evidence>
<dbReference type="GO" id="GO:0016787">
    <property type="term" value="F:hydrolase activity"/>
    <property type="evidence" value="ECO:0007669"/>
    <property type="project" value="UniProtKB-KW"/>
</dbReference>
<evidence type="ECO:0000313" key="7">
    <source>
        <dbReference type="Proteomes" id="UP000502136"/>
    </source>
</evidence>
<dbReference type="Gene3D" id="3.60.21.10">
    <property type="match status" value="1"/>
</dbReference>
<evidence type="ECO:0000256" key="4">
    <source>
        <dbReference type="ARBA" id="ARBA00025742"/>
    </source>
</evidence>
<evidence type="ECO:0000259" key="5">
    <source>
        <dbReference type="Pfam" id="PF00149"/>
    </source>
</evidence>
<dbReference type="KEGG" id="palr:HGI30_14455"/>
<keyword evidence="7" id="KW-1185">Reference proteome</keyword>